<feature type="compositionally biased region" description="Basic and acidic residues" evidence="1">
    <location>
        <begin position="255"/>
        <end position="266"/>
    </location>
</feature>
<accession>A0A9N9I1Y6</accession>
<reference evidence="2" key="1">
    <citation type="submission" date="2021-06" db="EMBL/GenBank/DDBJ databases">
        <authorList>
            <person name="Kallberg Y."/>
            <person name="Tangrot J."/>
            <person name="Rosling A."/>
        </authorList>
    </citation>
    <scope>NUCLEOTIDE SEQUENCE</scope>
    <source>
        <strain evidence="2">CL551</strain>
    </source>
</reference>
<evidence type="ECO:0000313" key="2">
    <source>
        <dbReference type="EMBL" id="CAG8716942.1"/>
    </source>
</evidence>
<keyword evidence="3" id="KW-1185">Reference proteome</keyword>
<dbReference type="AlphaFoldDB" id="A0A9N9I1Y6"/>
<dbReference type="EMBL" id="CAJVPV010021129">
    <property type="protein sequence ID" value="CAG8716942.1"/>
    <property type="molecule type" value="Genomic_DNA"/>
</dbReference>
<sequence>METSQIDDNKTLNNLIKPIEETIDITTLALENMQIKEQGSDMHIEEQGNNIKGESVSDSEIYLIVSRRHGRKRRIPWDGGRRIGLQKVCLHHFHKDLNPHRGLGSHVEHGFGRGNRGKHGFGHKNCGKHGFGHGHRGKHVFGFGHRREHGIGLRGKHDIPEIIRIKCDKRALDVAKLDETDEVRKNLEIRRLKGRNRHVIKNAHGHRGRLLRRRSLRLRSLSPLGYNPHGKCGITSGREIRHKGFHFHVHGSFGKNEREDSKKKTDNGIISSIE</sequence>
<proteinExistence type="predicted"/>
<evidence type="ECO:0000256" key="1">
    <source>
        <dbReference type="SAM" id="MobiDB-lite"/>
    </source>
</evidence>
<organism evidence="2 3">
    <name type="scientific">Acaulospora morrowiae</name>
    <dbReference type="NCBI Taxonomy" id="94023"/>
    <lineage>
        <taxon>Eukaryota</taxon>
        <taxon>Fungi</taxon>
        <taxon>Fungi incertae sedis</taxon>
        <taxon>Mucoromycota</taxon>
        <taxon>Glomeromycotina</taxon>
        <taxon>Glomeromycetes</taxon>
        <taxon>Diversisporales</taxon>
        <taxon>Acaulosporaceae</taxon>
        <taxon>Acaulospora</taxon>
    </lineage>
</organism>
<gene>
    <name evidence="2" type="ORF">AMORRO_LOCUS13070</name>
</gene>
<feature type="region of interest" description="Disordered" evidence="1">
    <location>
        <begin position="251"/>
        <end position="274"/>
    </location>
</feature>
<evidence type="ECO:0000313" key="3">
    <source>
        <dbReference type="Proteomes" id="UP000789342"/>
    </source>
</evidence>
<protein>
    <submittedName>
        <fullName evidence="2">973_t:CDS:1</fullName>
    </submittedName>
</protein>
<name>A0A9N9I1Y6_9GLOM</name>
<dbReference type="Proteomes" id="UP000789342">
    <property type="component" value="Unassembled WGS sequence"/>
</dbReference>
<comment type="caution">
    <text evidence="2">The sequence shown here is derived from an EMBL/GenBank/DDBJ whole genome shotgun (WGS) entry which is preliminary data.</text>
</comment>